<dbReference type="GO" id="GO:0031593">
    <property type="term" value="F:polyubiquitin modification-dependent protein binding"/>
    <property type="evidence" value="ECO:0007669"/>
    <property type="project" value="TreeGrafter"/>
</dbReference>
<dbReference type="GO" id="GO:0003697">
    <property type="term" value="F:single-stranded DNA binding"/>
    <property type="evidence" value="ECO:0007669"/>
    <property type="project" value="InterPro"/>
</dbReference>
<dbReference type="SMART" id="SM00731">
    <property type="entry name" value="SprT"/>
    <property type="match status" value="1"/>
</dbReference>
<dbReference type="Proteomes" id="UP000692954">
    <property type="component" value="Unassembled WGS sequence"/>
</dbReference>
<dbReference type="AlphaFoldDB" id="A0A8S1MU91"/>
<evidence type="ECO:0000256" key="1">
    <source>
        <dbReference type="ARBA" id="ARBA00004123"/>
    </source>
</evidence>
<dbReference type="Pfam" id="PF10263">
    <property type="entry name" value="SprT-like"/>
    <property type="match status" value="1"/>
</dbReference>
<keyword evidence="5" id="KW-1185">Reference proteome</keyword>
<dbReference type="EMBL" id="CAJJDN010000044">
    <property type="protein sequence ID" value="CAD8082962.1"/>
    <property type="molecule type" value="Genomic_DNA"/>
</dbReference>
<comment type="subcellular location">
    <subcellularLocation>
        <location evidence="1">Nucleus</location>
    </subcellularLocation>
</comment>
<feature type="domain" description="SprT-like" evidence="3">
    <location>
        <begin position="17"/>
        <end position="187"/>
    </location>
</feature>
<dbReference type="GO" id="GO:0006974">
    <property type="term" value="P:DNA damage response"/>
    <property type="evidence" value="ECO:0007669"/>
    <property type="project" value="InterPro"/>
</dbReference>
<dbReference type="GO" id="GO:0004222">
    <property type="term" value="F:metalloendopeptidase activity"/>
    <property type="evidence" value="ECO:0007669"/>
    <property type="project" value="InterPro"/>
</dbReference>
<dbReference type="Pfam" id="PF22934">
    <property type="entry name" value="SPRTN_ZBD"/>
    <property type="match status" value="1"/>
</dbReference>
<proteinExistence type="predicted"/>
<gene>
    <name evidence="4" type="ORF">PSON_ATCC_30995.1.T0440154</name>
</gene>
<evidence type="ECO:0000256" key="2">
    <source>
        <dbReference type="ARBA" id="ARBA00023242"/>
    </source>
</evidence>
<dbReference type="InterPro" id="IPR044245">
    <property type="entry name" value="Spartan"/>
</dbReference>
<dbReference type="InterPro" id="IPR055220">
    <property type="entry name" value="SPRTN_ZBD"/>
</dbReference>
<dbReference type="PANTHER" id="PTHR21220">
    <property type="entry name" value="DNA-DEPENDENT METALLOPROTEASE SPRTN"/>
    <property type="match status" value="1"/>
</dbReference>
<dbReference type="PANTHER" id="PTHR21220:SF0">
    <property type="entry name" value="DNA-DEPENDENT METALLOPROTEASE SPRTN"/>
    <property type="match status" value="1"/>
</dbReference>
<dbReference type="GO" id="GO:0005634">
    <property type="term" value="C:nucleus"/>
    <property type="evidence" value="ECO:0007669"/>
    <property type="project" value="UniProtKB-SubCell"/>
</dbReference>
<sequence>MQDYKYFSDDNPYCDPPDVFELFQFYNQYFFEGILVTCTIKWSNRMTLCAGTCKYEGQKSCTITLSEPLLKFRSNDELKSTLLHEMIHAYLFITKPSEAFINEGHGPAFLEKMNTINQITGLQLSVYHQFHDEVDRCRNHIWRCNGICQQKPPFFGYVKRAINRPPGKTDYWFQKHQQECGGIFEKISQPEKKQVPKKIQKKKKSNEIIKEEKMIKLSNFFQNEQIYAKFQINQKEIFVEFIMILNSLLNYDIFNQKLEQIIQCLRQTYKQNIESFNIKKLINIKQSLEKCKNVTIIKSTKEIGEQMKILSITVHTNQSPPQMSILVQLNKLLK</sequence>
<organism evidence="4 5">
    <name type="scientific">Paramecium sonneborni</name>
    <dbReference type="NCBI Taxonomy" id="65129"/>
    <lineage>
        <taxon>Eukaryota</taxon>
        <taxon>Sar</taxon>
        <taxon>Alveolata</taxon>
        <taxon>Ciliophora</taxon>
        <taxon>Intramacronucleata</taxon>
        <taxon>Oligohymenophorea</taxon>
        <taxon>Peniculida</taxon>
        <taxon>Parameciidae</taxon>
        <taxon>Paramecium</taxon>
    </lineage>
</organism>
<evidence type="ECO:0000259" key="3">
    <source>
        <dbReference type="SMART" id="SM00731"/>
    </source>
</evidence>
<protein>
    <recommendedName>
        <fullName evidence="3">SprT-like domain-containing protein</fullName>
    </recommendedName>
</protein>
<dbReference type="InterPro" id="IPR006640">
    <property type="entry name" value="SprT-like_domain"/>
</dbReference>
<evidence type="ECO:0000313" key="4">
    <source>
        <dbReference type="EMBL" id="CAD8082962.1"/>
    </source>
</evidence>
<keyword evidence="2" id="KW-0539">Nucleus</keyword>
<comment type="caution">
    <text evidence="4">The sequence shown here is derived from an EMBL/GenBank/DDBJ whole genome shotgun (WGS) entry which is preliminary data.</text>
</comment>
<name>A0A8S1MU91_9CILI</name>
<evidence type="ECO:0000313" key="5">
    <source>
        <dbReference type="Proteomes" id="UP000692954"/>
    </source>
</evidence>
<accession>A0A8S1MU91</accession>
<dbReference type="OrthoDB" id="5236983at2759"/>
<reference evidence="4" key="1">
    <citation type="submission" date="2021-01" db="EMBL/GenBank/DDBJ databases">
        <authorList>
            <consortium name="Genoscope - CEA"/>
            <person name="William W."/>
        </authorList>
    </citation>
    <scope>NUCLEOTIDE SEQUENCE</scope>
</reference>